<protein>
    <submittedName>
        <fullName evidence="5">Uncharacterized protein</fullName>
    </submittedName>
</protein>
<evidence type="ECO:0000256" key="2">
    <source>
        <dbReference type="ARBA" id="ARBA00007560"/>
    </source>
</evidence>
<reference evidence="5 6" key="1">
    <citation type="journal article" date="2024" name="Commun. Biol.">
        <title>Comparative genomic analysis of thermophilic fungi reveals convergent evolutionary adaptations and gene losses.</title>
        <authorList>
            <person name="Steindorff A.S."/>
            <person name="Aguilar-Pontes M.V."/>
            <person name="Robinson A.J."/>
            <person name="Andreopoulos B."/>
            <person name="LaButti K."/>
            <person name="Kuo A."/>
            <person name="Mondo S."/>
            <person name="Riley R."/>
            <person name="Otillar R."/>
            <person name="Haridas S."/>
            <person name="Lipzen A."/>
            <person name="Grimwood J."/>
            <person name="Schmutz J."/>
            <person name="Clum A."/>
            <person name="Reid I.D."/>
            <person name="Moisan M.C."/>
            <person name="Butler G."/>
            <person name="Nguyen T.T.M."/>
            <person name="Dewar K."/>
            <person name="Conant G."/>
            <person name="Drula E."/>
            <person name="Henrissat B."/>
            <person name="Hansel C."/>
            <person name="Singer S."/>
            <person name="Hutchinson M.I."/>
            <person name="de Vries R.P."/>
            <person name="Natvig D.O."/>
            <person name="Powell A.J."/>
            <person name="Tsang A."/>
            <person name="Grigoriev I.V."/>
        </authorList>
    </citation>
    <scope>NUCLEOTIDE SEQUENCE [LARGE SCALE GENOMIC DNA]</scope>
    <source>
        <strain evidence="5 6">CBS 620.91</strain>
    </source>
</reference>
<dbReference type="Pfam" id="PF03985">
    <property type="entry name" value="Paf1"/>
    <property type="match status" value="1"/>
</dbReference>
<evidence type="ECO:0000256" key="3">
    <source>
        <dbReference type="ARBA" id="ARBA00023242"/>
    </source>
</evidence>
<comment type="caution">
    <text evidence="5">The sequence shown here is derived from an EMBL/GenBank/DDBJ whole genome shotgun (WGS) entry which is preliminary data.</text>
</comment>
<gene>
    <name evidence="5" type="ORF">VTJ49DRAFT_7478</name>
</gene>
<evidence type="ECO:0000256" key="4">
    <source>
        <dbReference type="SAM" id="MobiDB-lite"/>
    </source>
</evidence>
<feature type="compositionally biased region" description="Basic and acidic residues" evidence="4">
    <location>
        <begin position="494"/>
        <end position="508"/>
    </location>
</feature>
<proteinExistence type="inferred from homology"/>
<sequence length="537" mass="60610">MVLDDAALSLSGVRVTEQDLGFYFSRASLSWALLTLQVGCDYIARIRYSNALPPPPNPPKLLDIPNTGIASGQYTAPGFASRLAREQPLNIEADAELGMPLDLVGMPGVFDGDESSIQAPAQPPPVHPHDRLLLRPLSTLGKPKLGETAVSFLRRTEYISSAQLKPKPVDNIFLKSSSSAAAKRPEKRKASPEPDKGTPAWIRRRIERSFEVAAAQLADRTRVKHPSKRNLRVVDAFPVLPDLEAFPDSGAYVTVKFSTNPVTTTDVYDTRLLSGIFKPIERTAAEEQAYEAARAAWERDPSMPKPSQMMNYDLFLPIDAQTGDNFRAMFDVDRADRDDRGLYTHKGDFFRFPRVRAYETAQEKEMDHDNKYDEEVILAFRDDETAPPRGRNDDSAQKAVYYYPVMQRTTIRNQRTKNIARTIGIPAAEEEEPHLDELHVRVGEPSEDLKTELLRYKMQPVGDLPEDDEEEYDEDDGRHGREEEDDAEGEEDEQDHRRRREDDSDRGSRSPSANGGGRSQDERRYEDEDAEGDEDEE</sequence>
<name>A0ABR3VRA8_HUMIN</name>
<feature type="region of interest" description="Disordered" evidence="4">
    <location>
        <begin position="176"/>
        <end position="199"/>
    </location>
</feature>
<organism evidence="5 6">
    <name type="scientific">Humicola insolens</name>
    <name type="common">Soft-rot fungus</name>
    <dbReference type="NCBI Taxonomy" id="85995"/>
    <lineage>
        <taxon>Eukaryota</taxon>
        <taxon>Fungi</taxon>
        <taxon>Dikarya</taxon>
        <taxon>Ascomycota</taxon>
        <taxon>Pezizomycotina</taxon>
        <taxon>Sordariomycetes</taxon>
        <taxon>Sordariomycetidae</taxon>
        <taxon>Sordariales</taxon>
        <taxon>Chaetomiaceae</taxon>
        <taxon>Mycothermus</taxon>
    </lineage>
</organism>
<keyword evidence="3" id="KW-0539">Nucleus</keyword>
<feature type="compositionally biased region" description="Acidic residues" evidence="4">
    <location>
        <begin position="464"/>
        <end position="475"/>
    </location>
</feature>
<evidence type="ECO:0000313" key="5">
    <source>
        <dbReference type="EMBL" id="KAL1843768.1"/>
    </source>
</evidence>
<comment type="subcellular location">
    <subcellularLocation>
        <location evidence="1">Nucleus</location>
    </subcellularLocation>
</comment>
<dbReference type="Proteomes" id="UP001583172">
    <property type="component" value="Unassembled WGS sequence"/>
</dbReference>
<dbReference type="EMBL" id="JAZGSY010000009">
    <property type="protein sequence ID" value="KAL1843768.1"/>
    <property type="molecule type" value="Genomic_DNA"/>
</dbReference>
<dbReference type="PANTHER" id="PTHR23188">
    <property type="entry name" value="RNA POLYMERASE II-ASSOCIATED FACTOR 1 HOMOLOG"/>
    <property type="match status" value="1"/>
</dbReference>
<feature type="compositionally biased region" description="Acidic residues" evidence="4">
    <location>
        <begin position="527"/>
        <end position="537"/>
    </location>
</feature>
<keyword evidence="6" id="KW-1185">Reference proteome</keyword>
<dbReference type="InterPro" id="IPR007133">
    <property type="entry name" value="RNA_pol_II-assoc_Paf1"/>
</dbReference>
<feature type="compositionally biased region" description="Acidic residues" evidence="4">
    <location>
        <begin position="483"/>
        <end position="493"/>
    </location>
</feature>
<comment type="similarity">
    <text evidence="2">Belongs to the PAF1 family.</text>
</comment>
<evidence type="ECO:0000313" key="6">
    <source>
        <dbReference type="Proteomes" id="UP001583172"/>
    </source>
</evidence>
<feature type="region of interest" description="Disordered" evidence="4">
    <location>
        <begin position="458"/>
        <end position="537"/>
    </location>
</feature>
<dbReference type="PANTHER" id="PTHR23188:SF12">
    <property type="entry name" value="RNA POLYMERASE II-ASSOCIATED FACTOR 1 HOMOLOG"/>
    <property type="match status" value="1"/>
</dbReference>
<accession>A0ABR3VRA8</accession>
<evidence type="ECO:0000256" key="1">
    <source>
        <dbReference type="ARBA" id="ARBA00004123"/>
    </source>
</evidence>